<sequence>MNGPLMFLAIEVATVVCALLLAGRVVASRPRLRTAQLTALIAVNTACAVVLAHQEYGPGRPRRSASRSEVGRGC</sequence>
<accession>A0A974P2N5</accession>
<organism evidence="2">
    <name type="scientific">Phenylobacterium glaciei</name>
    <dbReference type="NCBI Taxonomy" id="2803784"/>
    <lineage>
        <taxon>Bacteria</taxon>
        <taxon>Pseudomonadati</taxon>
        <taxon>Pseudomonadota</taxon>
        <taxon>Alphaproteobacteria</taxon>
        <taxon>Caulobacterales</taxon>
        <taxon>Caulobacteraceae</taxon>
        <taxon>Phenylobacterium</taxon>
    </lineage>
</organism>
<keyword evidence="1" id="KW-0472">Membrane</keyword>
<keyword evidence="1" id="KW-0812">Transmembrane</keyword>
<keyword evidence="1" id="KW-1133">Transmembrane helix</keyword>
<protein>
    <submittedName>
        <fullName evidence="2">Uncharacterized protein</fullName>
    </submittedName>
</protein>
<feature type="transmembrane region" description="Helical" evidence="1">
    <location>
        <begin position="6"/>
        <end position="27"/>
    </location>
</feature>
<evidence type="ECO:0000313" key="2">
    <source>
        <dbReference type="EMBL" id="QQZ49613.1"/>
    </source>
</evidence>
<evidence type="ECO:0000256" key="1">
    <source>
        <dbReference type="SAM" id="Phobius"/>
    </source>
</evidence>
<gene>
    <name evidence="2" type="ORF">JKL49_22295</name>
</gene>
<dbReference type="EMBL" id="CP068570">
    <property type="protein sequence ID" value="QQZ49613.1"/>
    <property type="molecule type" value="Genomic_DNA"/>
</dbReference>
<reference evidence="2" key="1">
    <citation type="submission" date="2021-01" db="EMBL/GenBank/DDBJ databases">
        <title>Genome sequence of Phenylobacterium sp. 20VBR1 isolated from a valley glaceir, Ny-Alesund, Svalbard.</title>
        <authorList>
            <person name="Thomas F.A."/>
            <person name="Krishnan K.P."/>
            <person name="Sinha R.K."/>
        </authorList>
    </citation>
    <scope>NUCLEOTIDE SEQUENCE</scope>
    <source>
        <strain evidence="2">20VBR1</strain>
    </source>
</reference>
<name>A0A974P2N5_9CAUL</name>
<dbReference type="AlphaFoldDB" id="A0A974P2N5"/>
<proteinExistence type="predicted"/>